<evidence type="ECO:0000256" key="1">
    <source>
        <dbReference type="ARBA" id="ARBA00004772"/>
    </source>
</evidence>
<accession>A0A3N5BIX1</accession>
<dbReference type="EMBL" id="RKRK01000002">
    <property type="protein sequence ID" value="RPF57774.1"/>
    <property type="molecule type" value="Genomic_DNA"/>
</dbReference>
<dbReference type="GO" id="GO:0006782">
    <property type="term" value="P:protoporphyrinogen IX biosynthetic process"/>
    <property type="evidence" value="ECO:0007669"/>
    <property type="project" value="UniProtKB-UniRule"/>
</dbReference>
<evidence type="ECO:0000256" key="3">
    <source>
        <dbReference type="ARBA" id="ARBA00013109"/>
    </source>
</evidence>
<organism evidence="11 12">
    <name type="scientific">Abyssicoccus albus</name>
    <dbReference type="NCBI Taxonomy" id="1817405"/>
    <lineage>
        <taxon>Bacteria</taxon>
        <taxon>Bacillati</taxon>
        <taxon>Bacillota</taxon>
        <taxon>Bacilli</taxon>
        <taxon>Bacillales</taxon>
        <taxon>Abyssicoccaceae</taxon>
    </lineage>
</organism>
<evidence type="ECO:0000256" key="5">
    <source>
        <dbReference type="ARBA" id="ARBA00023244"/>
    </source>
</evidence>
<dbReference type="InterPro" id="IPR039793">
    <property type="entry name" value="UROS/Hem4"/>
</dbReference>
<feature type="domain" description="Tetrapyrrole biosynthesis uroporphyrinogen III synthase" evidence="10">
    <location>
        <begin position="25"/>
        <end position="245"/>
    </location>
</feature>
<protein>
    <recommendedName>
        <fullName evidence="7 9">Uroporphyrinogen-III synthase</fullName>
        <ecNumber evidence="3 9">4.2.1.75</ecNumber>
    </recommendedName>
</protein>
<keyword evidence="12" id="KW-1185">Reference proteome</keyword>
<dbReference type="RefSeq" id="WP_123807336.1">
    <property type="nucleotide sequence ID" value="NZ_RKRK01000002.1"/>
</dbReference>
<gene>
    <name evidence="11" type="ORF">EDD62_0409</name>
</gene>
<comment type="function">
    <text evidence="6 9">Catalyzes cyclization of the linear tetrapyrrole, hydroxymethylbilane, to the macrocyclic uroporphyrinogen III.</text>
</comment>
<keyword evidence="4 9" id="KW-0456">Lyase</keyword>
<evidence type="ECO:0000256" key="6">
    <source>
        <dbReference type="ARBA" id="ARBA00037589"/>
    </source>
</evidence>
<dbReference type="AlphaFoldDB" id="A0A3N5BIX1"/>
<dbReference type="GO" id="GO:0006780">
    <property type="term" value="P:uroporphyrinogen III biosynthetic process"/>
    <property type="evidence" value="ECO:0007669"/>
    <property type="project" value="UniProtKB-UniRule"/>
</dbReference>
<sequence length="251" mass="28889">MKHVLMTQSRMGSSLESKIKSHVDLEVCHIPFIKFIQNQIDTSELRKHVDALIFTSINGVKYSRHLLNEISYEYVIAIGHKTSEYCKSKHIHVDYISEDSTQEGIVDLVRLINQDKMVIKSVLLPTSNRSRDVIEQCLNTQQITVQKIEVYDTVDNKQAYIKLEQFLSTNQSFTKYLMLSSPSAANHFVTLIYQLDKKYQDYIEQLTIVVIGAITYEAIMSELAKYDIQVKQVVISAQPTFESMVDRIVSE</sequence>
<dbReference type="Proteomes" id="UP000277108">
    <property type="component" value="Unassembled WGS sequence"/>
</dbReference>
<comment type="catalytic activity">
    <reaction evidence="8 9">
        <text>hydroxymethylbilane = uroporphyrinogen III + H2O</text>
        <dbReference type="Rhea" id="RHEA:18965"/>
        <dbReference type="ChEBI" id="CHEBI:15377"/>
        <dbReference type="ChEBI" id="CHEBI:57308"/>
        <dbReference type="ChEBI" id="CHEBI:57845"/>
        <dbReference type="EC" id="4.2.1.75"/>
    </reaction>
</comment>
<dbReference type="EC" id="4.2.1.75" evidence="3 9"/>
<evidence type="ECO:0000256" key="2">
    <source>
        <dbReference type="ARBA" id="ARBA00008133"/>
    </source>
</evidence>
<evidence type="ECO:0000259" key="10">
    <source>
        <dbReference type="Pfam" id="PF02602"/>
    </source>
</evidence>
<dbReference type="OrthoDB" id="9815856at2"/>
<dbReference type="InterPro" id="IPR036108">
    <property type="entry name" value="4pyrrol_syn_uPrphyn_synt_sf"/>
</dbReference>
<proteinExistence type="inferred from homology"/>
<evidence type="ECO:0000256" key="4">
    <source>
        <dbReference type="ARBA" id="ARBA00023239"/>
    </source>
</evidence>
<dbReference type="Gene3D" id="3.40.50.10090">
    <property type="match status" value="2"/>
</dbReference>
<comment type="similarity">
    <text evidence="2 9">Belongs to the uroporphyrinogen-III synthase family.</text>
</comment>
<comment type="pathway">
    <text evidence="1 9">Porphyrin-containing compound metabolism; protoporphyrin-IX biosynthesis; coproporphyrinogen-III from 5-aminolevulinate: step 3/4.</text>
</comment>
<comment type="caution">
    <text evidence="11">The sequence shown here is derived from an EMBL/GenBank/DDBJ whole genome shotgun (WGS) entry which is preliminary data.</text>
</comment>
<dbReference type="GO" id="GO:0004852">
    <property type="term" value="F:uroporphyrinogen-III synthase activity"/>
    <property type="evidence" value="ECO:0007669"/>
    <property type="project" value="UniProtKB-UniRule"/>
</dbReference>
<dbReference type="InterPro" id="IPR003754">
    <property type="entry name" value="4pyrrol_synth_uPrphyn_synth"/>
</dbReference>
<dbReference type="Pfam" id="PF02602">
    <property type="entry name" value="HEM4"/>
    <property type="match status" value="1"/>
</dbReference>
<dbReference type="PANTHER" id="PTHR38042:SF1">
    <property type="entry name" value="UROPORPHYRINOGEN-III SYNTHASE, CHLOROPLASTIC"/>
    <property type="match status" value="1"/>
</dbReference>
<evidence type="ECO:0000313" key="12">
    <source>
        <dbReference type="Proteomes" id="UP000277108"/>
    </source>
</evidence>
<evidence type="ECO:0000256" key="9">
    <source>
        <dbReference type="RuleBase" id="RU366031"/>
    </source>
</evidence>
<reference evidence="11 12" key="1">
    <citation type="submission" date="2018-11" db="EMBL/GenBank/DDBJ databases">
        <title>Genomic Encyclopedia of Type Strains, Phase IV (KMG-IV): sequencing the most valuable type-strain genomes for metagenomic binning, comparative biology and taxonomic classification.</title>
        <authorList>
            <person name="Goeker M."/>
        </authorList>
    </citation>
    <scope>NUCLEOTIDE SEQUENCE [LARGE SCALE GENOMIC DNA]</scope>
    <source>
        <strain evidence="11 12">DSM 29158</strain>
    </source>
</reference>
<name>A0A3N5BIX1_9BACL</name>
<evidence type="ECO:0000313" key="11">
    <source>
        <dbReference type="EMBL" id="RPF57774.1"/>
    </source>
</evidence>
<dbReference type="CDD" id="cd06578">
    <property type="entry name" value="HemD"/>
    <property type="match status" value="1"/>
</dbReference>
<evidence type="ECO:0000256" key="8">
    <source>
        <dbReference type="ARBA" id="ARBA00048617"/>
    </source>
</evidence>
<keyword evidence="5 9" id="KW-0627">Porphyrin biosynthesis</keyword>
<dbReference type="SUPFAM" id="SSF69618">
    <property type="entry name" value="HemD-like"/>
    <property type="match status" value="1"/>
</dbReference>
<evidence type="ECO:0000256" key="7">
    <source>
        <dbReference type="ARBA" id="ARBA00040167"/>
    </source>
</evidence>
<dbReference type="PANTHER" id="PTHR38042">
    <property type="entry name" value="UROPORPHYRINOGEN-III SYNTHASE, CHLOROPLASTIC"/>
    <property type="match status" value="1"/>
</dbReference>